<organism evidence="2 3">
    <name type="scientific">Candidatus Gemmiger avistercoris</name>
    <dbReference type="NCBI Taxonomy" id="2838606"/>
    <lineage>
        <taxon>Bacteria</taxon>
        <taxon>Bacillati</taxon>
        <taxon>Bacillota</taxon>
        <taxon>Clostridia</taxon>
        <taxon>Eubacteriales</taxon>
        <taxon>Gemmiger</taxon>
    </lineage>
</organism>
<name>A0A9D2FIK3_9FIRM</name>
<evidence type="ECO:0000313" key="3">
    <source>
        <dbReference type="Proteomes" id="UP000824105"/>
    </source>
</evidence>
<dbReference type="AlphaFoldDB" id="A0A9D2FIK3"/>
<evidence type="ECO:0000256" key="1">
    <source>
        <dbReference type="SAM" id="Phobius"/>
    </source>
</evidence>
<feature type="transmembrane region" description="Helical" evidence="1">
    <location>
        <begin position="64"/>
        <end position="84"/>
    </location>
</feature>
<proteinExistence type="predicted"/>
<feature type="transmembrane region" description="Helical" evidence="1">
    <location>
        <begin position="20"/>
        <end position="43"/>
    </location>
</feature>
<evidence type="ECO:0000313" key="2">
    <source>
        <dbReference type="EMBL" id="HIZ61227.1"/>
    </source>
</evidence>
<keyword evidence="1" id="KW-0472">Membrane</keyword>
<keyword evidence="1" id="KW-1133">Transmembrane helix</keyword>
<dbReference type="Proteomes" id="UP000824105">
    <property type="component" value="Unassembled WGS sequence"/>
</dbReference>
<keyword evidence="1" id="KW-0812">Transmembrane</keyword>
<comment type="caution">
    <text evidence="2">The sequence shown here is derived from an EMBL/GenBank/DDBJ whole genome shotgun (WGS) entry which is preliminary data.</text>
</comment>
<sequence>MLKRFLRAWVLEPTRRYQLITVASCVLLFFLPYWGWTPLWLLWMAGSWLSCRQAGRRWLRLLHGGLALFFGAMALVNTGIAFYYA</sequence>
<dbReference type="EMBL" id="DXBF01000006">
    <property type="protein sequence ID" value="HIZ61227.1"/>
    <property type="molecule type" value="Genomic_DNA"/>
</dbReference>
<gene>
    <name evidence="2" type="ORF">H9724_00425</name>
</gene>
<reference evidence="2" key="2">
    <citation type="submission" date="2021-04" db="EMBL/GenBank/DDBJ databases">
        <authorList>
            <person name="Gilroy R."/>
        </authorList>
    </citation>
    <scope>NUCLEOTIDE SEQUENCE</scope>
    <source>
        <strain evidence="2">CHK188-11489</strain>
    </source>
</reference>
<accession>A0A9D2FIK3</accession>
<protein>
    <submittedName>
        <fullName evidence="2">Uncharacterized protein</fullName>
    </submittedName>
</protein>
<reference evidence="2" key="1">
    <citation type="journal article" date="2021" name="PeerJ">
        <title>Extensive microbial diversity within the chicken gut microbiome revealed by metagenomics and culture.</title>
        <authorList>
            <person name="Gilroy R."/>
            <person name="Ravi A."/>
            <person name="Getino M."/>
            <person name="Pursley I."/>
            <person name="Horton D.L."/>
            <person name="Alikhan N.F."/>
            <person name="Baker D."/>
            <person name="Gharbi K."/>
            <person name="Hall N."/>
            <person name="Watson M."/>
            <person name="Adriaenssens E.M."/>
            <person name="Foster-Nyarko E."/>
            <person name="Jarju S."/>
            <person name="Secka A."/>
            <person name="Antonio M."/>
            <person name="Oren A."/>
            <person name="Chaudhuri R.R."/>
            <person name="La Ragione R."/>
            <person name="Hildebrand F."/>
            <person name="Pallen M.J."/>
        </authorList>
    </citation>
    <scope>NUCLEOTIDE SEQUENCE</scope>
    <source>
        <strain evidence="2">CHK188-11489</strain>
    </source>
</reference>